<evidence type="ECO:0000313" key="2">
    <source>
        <dbReference type="Proteomes" id="UP001195941"/>
    </source>
</evidence>
<dbReference type="EMBL" id="JADMKU010000039">
    <property type="protein sequence ID" value="MBR9653549.1"/>
    <property type="molecule type" value="Genomic_DNA"/>
</dbReference>
<organism evidence="1 2">
    <name type="scientific">Thalassovita aquimarina</name>
    <dbReference type="NCBI Taxonomy" id="2785917"/>
    <lineage>
        <taxon>Bacteria</taxon>
        <taxon>Pseudomonadati</taxon>
        <taxon>Pseudomonadota</taxon>
        <taxon>Alphaproteobacteria</taxon>
        <taxon>Rhodobacterales</taxon>
        <taxon>Roseobacteraceae</taxon>
        <taxon>Thalassovita</taxon>
    </lineage>
</organism>
<sequence length="230" mass="25833">MHWPFFQTTGATSHMRPGYQEILENAGLEVEYVLDFLSELKSTEETRKLWRAWSGFLEHYVKAVSAMRRATAQGKSKSWSDSLLHQQRNDAILQYAYQARDHASHVFEGKREANPRSVSLGGMISVAGNSSVSLSNNFKIGPDGIVHKIPDGVLKTENGRYAGGTIPKNAVEEHQHFLVLKDVETRSGVWPIPNPETHPEKRAIEIAEHVASWLEARLHEVKKLAAAEKK</sequence>
<gene>
    <name evidence="1" type="ORF">IT775_20740</name>
</gene>
<reference evidence="1 2" key="1">
    <citation type="journal article" date="2021" name="Arch. Microbiol.">
        <title>Thalassobius aquimarinus sp. nov., isolated from the Sea of Japan seashore.</title>
        <authorList>
            <person name="Kurilenko V.V."/>
            <person name="Romanenko L.A."/>
            <person name="Chernysheva N.Y."/>
            <person name="Velansky P.V."/>
            <person name="Tekutyeva L.A."/>
            <person name="Isaeva M.P."/>
            <person name="Mikhailov V.V."/>
        </authorList>
    </citation>
    <scope>NUCLEOTIDE SEQUENCE [LARGE SCALE GENOMIC DNA]</scope>
    <source>
        <strain evidence="1 2">KMM 8518</strain>
    </source>
</reference>
<evidence type="ECO:0000313" key="1">
    <source>
        <dbReference type="EMBL" id="MBR9653549.1"/>
    </source>
</evidence>
<name>A0ABS5HXE4_9RHOB</name>
<dbReference type="RefSeq" id="WP_212703174.1">
    <property type="nucleotide sequence ID" value="NZ_JADMKU010000039.1"/>
</dbReference>
<keyword evidence="2" id="KW-1185">Reference proteome</keyword>
<protein>
    <submittedName>
        <fullName evidence="1">Uncharacterized protein</fullName>
    </submittedName>
</protein>
<accession>A0ABS5HXE4</accession>
<comment type="caution">
    <text evidence="1">The sequence shown here is derived from an EMBL/GenBank/DDBJ whole genome shotgun (WGS) entry which is preliminary data.</text>
</comment>
<proteinExistence type="predicted"/>
<dbReference type="Proteomes" id="UP001195941">
    <property type="component" value="Unassembled WGS sequence"/>
</dbReference>